<name>A0A9D1J4N6_9FIRM</name>
<dbReference type="EMBL" id="DVHA01000167">
    <property type="protein sequence ID" value="HIR60936.1"/>
    <property type="molecule type" value="Genomic_DNA"/>
</dbReference>
<evidence type="ECO:0000313" key="2">
    <source>
        <dbReference type="EMBL" id="HIR60936.1"/>
    </source>
</evidence>
<accession>A0A9D1J4N6</accession>
<reference evidence="2" key="2">
    <citation type="journal article" date="2021" name="PeerJ">
        <title>Extensive microbial diversity within the chicken gut microbiome revealed by metagenomics and culture.</title>
        <authorList>
            <person name="Gilroy R."/>
            <person name="Ravi A."/>
            <person name="Getino M."/>
            <person name="Pursley I."/>
            <person name="Horton D.L."/>
            <person name="Alikhan N.F."/>
            <person name="Baker D."/>
            <person name="Gharbi K."/>
            <person name="Hall N."/>
            <person name="Watson M."/>
            <person name="Adriaenssens E.M."/>
            <person name="Foster-Nyarko E."/>
            <person name="Jarju S."/>
            <person name="Secka A."/>
            <person name="Antonio M."/>
            <person name="Oren A."/>
            <person name="Chaudhuri R.R."/>
            <person name="La Ragione R."/>
            <person name="Hildebrand F."/>
            <person name="Pallen M.J."/>
        </authorList>
    </citation>
    <scope>NUCLEOTIDE SEQUENCE</scope>
    <source>
        <strain evidence="2">CHK189-12415</strain>
    </source>
</reference>
<keyword evidence="1" id="KW-1133">Transmembrane helix</keyword>
<evidence type="ECO:0000313" key="3">
    <source>
        <dbReference type="Proteomes" id="UP000824241"/>
    </source>
</evidence>
<reference evidence="2" key="1">
    <citation type="submission" date="2020-10" db="EMBL/GenBank/DDBJ databases">
        <authorList>
            <person name="Gilroy R."/>
        </authorList>
    </citation>
    <scope>NUCLEOTIDE SEQUENCE</scope>
    <source>
        <strain evidence="2">CHK189-12415</strain>
    </source>
</reference>
<feature type="transmembrane region" description="Helical" evidence="1">
    <location>
        <begin position="227"/>
        <end position="249"/>
    </location>
</feature>
<keyword evidence="1" id="KW-0472">Membrane</keyword>
<gene>
    <name evidence="2" type="ORF">IAB37_05105</name>
</gene>
<comment type="caution">
    <text evidence="2">The sequence shown here is derived from an EMBL/GenBank/DDBJ whole genome shotgun (WGS) entry which is preliminary data.</text>
</comment>
<protein>
    <submittedName>
        <fullName evidence="2">Uncharacterized protein</fullName>
    </submittedName>
</protein>
<dbReference type="AlphaFoldDB" id="A0A9D1J4N6"/>
<organism evidence="2 3">
    <name type="scientific">Candidatus Faecivivens stercoravium</name>
    <dbReference type="NCBI Taxonomy" id="2840803"/>
    <lineage>
        <taxon>Bacteria</taxon>
        <taxon>Bacillati</taxon>
        <taxon>Bacillota</taxon>
        <taxon>Clostridia</taxon>
        <taxon>Eubacteriales</taxon>
        <taxon>Oscillospiraceae</taxon>
        <taxon>Oscillospiraceae incertae sedis</taxon>
        <taxon>Candidatus Faecivivens</taxon>
    </lineage>
</organism>
<keyword evidence="1" id="KW-0812">Transmembrane</keyword>
<dbReference type="Proteomes" id="UP000824241">
    <property type="component" value="Unassembled WGS sequence"/>
</dbReference>
<sequence length="252" mass="25384">MAADFTPSVTGKAAPETVTVTTESGEEAVAIIRDANGAEVQGLTADSLTVTSVANASTADPEVTAALTAAYAQIQEASSVADLVPDIDSVLEAAGSVFTSADLVVRDLFDVSIDDAARELLDAGNSIQIGFNLGISADDEVFCLHNYSGSEWELIDPSLVINNGDGTVTVTFSSLSPIAFAVGSEEAAAMTGEDVAADPVSAEGAIAPVAATVSTAEEPAGMSSYEMLLWGGLGAAVIIAAGAVVLLVVKKK</sequence>
<proteinExistence type="predicted"/>
<evidence type="ECO:0000256" key="1">
    <source>
        <dbReference type="SAM" id="Phobius"/>
    </source>
</evidence>